<accession>A0ABD1HZB0</accession>
<comment type="caution">
    <text evidence="2">The sequence shown here is derived from an EMBL/GenBank/DDBJ whole genome shotgun (WGS) entry which is preliminary data.</text>
</comment>
<reference evidence="2 3" key="1">
    <citation type="submission" date="2024-06" db="EMBL/GenBank/DDBJ databases">
        <title>A chromosome level genome sequence of Diviner's sage (Salvia divinorum).</title>
        <authorList>
            <person name="Ford S.A."/>
            <person name="Ro D.-K."/>
            <person name="Ness R.W."/>
            <person name="Phillips M.A."/>
        </authorList>
    </citation>
    <scope>NUCLEOTIDE SEQUENCE [LARGE SCALE GENOMIC DNA]</scope>
    <source>
        <strain evidence="2">SAF-2024a</strain>
        <tissue evidence="2">Leaf</tissue>
    </source>
</reference>
<dbReference type="PANTHER" id="PTHR33912:SF2">
    <property type="entry name" value="PUTATIVE-RELATED"/>
    <property type="match status" value="1"/>
</dbReference>
<protein>
    <submittedName>
        <fullName evidence="2">Uncharacterized protein</fullName>
    </submittedName>
</protein>
<dbReference type="PANTHER" id="PTHR33912">
    <property type="entry name" value="OS01G0939400 PROTEIN"/>
    <property type="match status" value="1"/>
</dbReference>
<gene>
    <name evidence="2" type="ORF">AAHA92_04471</name>
</gene>
<sequence length="105" mass="11483">MENRNLPGRRKQLSRLQRRAPTSIQINPISEWNVAIPLLSPLVQSPNNLTAEINACSSTGKESAASAAEKPAAVVMKKWQHPAAPFCLEPTSFLPFVCTGSSDRR</sequence>
<evidence type="ECO:0000256" key="1">
    <source>
        <dbReference type="SAM" id="MobiDB-lite"/>
    </source>
</evidence>
<dbReference type="EMBL" id="JBEAFC010000003">
    <property type="protein sequence ID" value="KAL1561814.1"/>
    <property type="molecule type" value="Genomic_DNA"/>
</dbReference>
<evidence type="ECO:0000313" key="3">
    <source>
        <dbReference type="Proteomes" id="UP001567538"/>
    </source>
</evidence>
<dbReference type="InterPro" id="IPR040381">
    <property type="entry name" value="At4g14450-like"/>
</dbReference>
<organism evidence="2 3">
    <name type="scientific">Salvia divinorum</name>
    <name type="common">Maria pastora</name>
    <name type="synonym">Diviner's sage</name>
    <dbReference type="NCBI Taxonomy" id="28513"/>
    <lineage>
        <taxon>Eukaryota</taxon>
        <taxon>Viridiplantae</taxon>
        <taxon>Streptophyta</taxon>
        <taxon>Embryophyta</taxon>
        <taxon>Tracheophyta</taxon>
        <taxon>Spermatophyta</taxon>
        <taxon>Magnoliopsida</taxon>
        <taxon>eudicotyledons</taxon>
        <taxon>Gunneridae</taxon>
        <taxon>Pentapetalae</taxon>
        <taxon>asterids</taxon>
        <taxon>lamiids</taxon>
        <taxon>Lamiales</taxon>
        <taxon>Lamiaceae</taxon>
        <taxon>Nepetoideae</taxon>
        <taxon>Mentheae</taxon>
        <taxon>Salviinae</taxon>
        <taxon>Salvia</taxon>
        <taxon>Salvia subgen. Calosphace</taxon>
    </lineage>
</organism>
<proteinExistence type="predicted"/>
<dbReference type="AlphaFoldDB" id="A0ABD1HZB0"/>
<dbReference type="Proteomes" id="UP001567538">
    <property type="component" value="Unassembled WGS sequence"/>
</dbReference>
<keyword evidence="3" id="KW-1185">Reference proteome</keyword>
<feature type="compositionally biased region" description="Basic residues" evidence="1">
    <location>
        <begin position="7"/>
        <end position="18"/>
    </location>
</feature>
<feature type="region of interest" description="Disordered" evidence="1">
    <location>
        <begin position="1"/>
        <end position="20"/>
    </location>
</feature>
<evidence type="ECO:0000313" key="2">
    <source>
        <dbReference type="EMBL" id="KAL1561814.1"/>
    </source>
</evidence>
<name>A0ABD1HZB0_SALDI</name>